<dbReference type="GO" id="GO:0005829">
    <property type="term" value="C:cytosol"/>
    <property type="evidence" value="ECO:0007669"/>
    <property type="project" value="TreeGrafter"/>
</dbReference>
<evidence type="ECO:0000256" key="2">
    <source>
        <dbReference type="ARBA" id="ARBA00023012"/>
    </source>
</evidence>
<dbReference type="SUPFAM" id="SSF52172">
    <property type="entry name" value="CheY-like"/>
    <property type="match status" value="1"/>
</dbReference>
<dbReference type="SMART" id="SM00862">
    <property type="entry name" value="Trans_reg_C"/>
    <property type="match status" value="1"/>
</dbReference>
<protein>
    <submittedName>
        <fullName evidence="10">Chemotaxis protein CheY</fullName>
    </submittedName>
</protein>
<dbReference type="Gene3D" id="1.10.10.10">
    <property type="entry name" value="Winged helix-like DNA-binding domain superfamily/Winged helix DNA-binding domain"/>
    <property type="match status" value="1"/>
</dbReference>
<feature type="domain" description="OmpR/PhoB-type" evidence="9">
    <location>
        <begin position="134"/>
        <end position="230"/>
    </location>
</feature>
<keyword evidence="3" id="KW-0805">Transcription regulation</keyword>
<feature type="domain" description="Response regulatory" evidence="8">
    <location>
        <begin position="7"/>
        <end position="120"/>
    </location>
</feature>
<evidence type="ECO:0000313" key="10">
    <source>
        <dbReference type="EMBL" id="KKJ77700.1"/>
    </source>
</evidence>
<dbReference type="SMART" id="SM00448">
    <property type="entry name" value="REC"/>
    <property type="match status" value="1"/>
</dbReference>
<sequence>MNDFNPHLLVVDDDTRLRELLQKFLTDQGFMVTAASSAEEARSKLASLSFDLLILDIMMPGESGLELTKSLREKDDVPILLLTAMGETNDRISGLEVGADDYLSKPFEPRELVLRINAILKRIQTTTPVTELSTENVIFGSFRFDVRKSQLWNNDEYIHLTDVEAALLKTLAQQAGTAVGRDDLIDSGSELANTRSVDVQVTRLRRKIEQDPKYPRFLQTIRGVGYILKTD</sequence>
<evidence type="ECO:0000256" key="7">
    <source>
        <dbReference type="PROSITE-ProRule" id="PRU01091"/>
    </source>
</evidence>
<keyword evidence="2" id="KW-0902">Two-component regulatory system</keyword>
<dbReference type="Gene3D" id="3.40.50.2300">
    <property type="match status" value="1"/>
</dbReference>
<evidence type="ECO:0000256" key="3">
    <source>
        <dbReference type="ARBA" id="ARBA00023015"/>
    </source>
</evidence>
<keyword evidence="5" id="KW-0804">Transcription</keyword>
<dbReference type="AlphaFoldDB" id="A0A0M2RCI2"/>
<dbReference type="InterPro" id="IPR001867">
    <property type="entry name" value="OmpR/PhoB-type_DNA-bd"/>
</dbReference>
<dbReference type="Proteomes" id="UP000034491">
    <property type="component" value="Unassembled WGS sequence"/>
</dbReference>
<dbReference type="PANTHER" id="PTHR48111">
    <property type="entry name" value="REGULATOR OF RPOS"/>
    <property type="match status" value="1"/>
</dbReference>
<evidence type="ECO:0000256" key="5">
    <source>
        <dbReference type="ARBA" id="ARBA00023163"/>
    </source>
</evidence>
<dbReference type="PROSITE" id="PS50110">
    <property type="entry name" value="RESPONSE_REGULATORY"/>
    <property type="match status" value="1"/>
</dbReference>
<reference evidence="10 11" key="1">
    <citation type="submission" date="2015-03" db="EMBL/GenBank/DDBJ databases">
        <title>Genome sequence of Kiloniella sp. P1-1, isolated from the gut microflora of Pacific white shrimp, Penaeus vannamei.</title>
        <authorList>
            <person name="Shao Z."/>
            <person name="Wang L."/>
            <person name="Li X."/>
        </authorList>
    </citation>
    <scope>NUCLEOTIDE SEQUENCE [LARGE SCALE GENOMIC DNA]</scope>
    <source>
        <strain evidence="10 11">P1-1</strain>
    </source>
</reference>
<keyword evidence="4 7" id="KW-0238">DNA-binding</keyword>
<dbReference type="PATRIC" id="fig|1549748.8.peg.2362"/>
<dbReference type="STRING" id="1549748.WH95_04410"/>
<dbReference type="PANTHER" id="PTHR48111:SF4">
    <property type="entry name" value="DNA-BINDING DUAL TRANSCRIPTIONAL REGULATOR OMPR"/>
    <property type="match status" value="1"/>
</dbReference>
<accession>A0A0M2RCI2</accession>
<evidence type="ECO:0000259" key="8">
    <source>
        <dbReference type="PROSITE" id="PS50110"/>
    </source>
</evidence>
<feature type="DNA-binding region" description="OmpR/PhoB-type" evidence="7">
    <location>
        <begin position="134"/>
        <end position="230"/>
    </location>
</feature>
<dbReference type="RefSeq" id="WP_046503565.1">
    <property type="nucleotide sequence ID" value="NZ_CBDDLU010000013.1"/>
</dbReference>
<dbReference type="GO" id="GO:0006355">
    <property type="term" value="P:regulation of DNA-templated transcription"/>
    <property type="evidence" value="ECO:0007669"/>
    <property type="project" value="InterPro"/>
</dbReference>
<feature type="modified residue" description="4-aspartylphosphate" evidence="6">
    <location>
        <position position="56"/>
    </location>
</feature>
<dbReference type="PROSITE" id="PS51755">
    <property type="entry name" value="OMPR_PHOB"/>
    <property type="match status" value="1"/>
</dbReference>
<dbReference type="Gene3D" id="6.10.250.690">
    <property type="match status" value="1"/>
</dbReference>
<dbReference type="OrthoDB" id="9802426at2"/>
<dbReference type="CDD" id="cd00383">
    <property type="entry name" value="trans_reg_C"/>
    <property type="match status" value="1"/>
</dbReference>
<evidence type="ECO:0000313" key="11">
    <source>
        <dbReference type="Proteomes" id="UP000034491"/>
    </source>
</evidence>
<dbReference type="InterPro" id="IPR016032">
    <property type="entry name" value="Sig_transdc_resp-reg_C-effctor"/>
</dbReference>
<organism evidence="10 11">
    <name type="scientific">Kiloniella litopenaei</name>
    <dbReference type="NCBI Taxonomy" id="1549748"/>
    <lineage>
        <taxon>Bacteria</taxon>
        <taxon>Pseudomonadati</taxon>
        <taxon>Pseudomonadota</taxon>
        <taxon>Alphaproteobacteria</taxon>
        <taxon>Rhodospirillales</taxon>
        <taxon>Kiloniellaceae</taxon>
        <taxon>Kiloniella</taxon>
    </lineage>
</organism>
<comment type="caution">
    <text evidence="10">The sequence shown here is derived from an EMBL/GenBank/DDBJ whole genome shotgun (WGS) entry which is preliminary data.</text>
</comment>
<evidence type="ECO:0000256" key="4">
    <source>
        <dbReference type="ARBA" id="ARBA00023125"/>
    </source>
</evidence>
<dbReference type="InterPro" id="IPR039420">
    <property type="entry name" value="WalR-like"/>
</dbReference>
<dbReference type="InterPro" id="IPR011006">
    <property type="entry name" value="CheY-like_superfamily"/>
</dbReference>
<dbReference type="GO" id="GO:0032993">
    <property type="term" value="C:protein-DNA complex"/>
    <property type="evidence" value="ECO:0007669"/>
    <property type="project" value="TreeGrafter"/>
</dbReference>
<dbReference type="FunFam" id="3.40.50.2300:FF:000001">
    <property type="entry name" value="DNA-binding response regulator PhoB"/>
    <property type="match status" value="1"/>
</dbReference>
<gene>
    <name evidence="10" type="ORF">WH95_04410</name>
</gene>
<name>A0A0M2RCI2_9PROT</name>
<dbReference type="Pfam" id="PF00486">
    <property type="entry name" value="Trans_reg_C"/>
    <property type="match status" value="1"/>
</dbReference>
<dbReference type="EMBL" id="LANI01000003">
    <property type="protein sequence ID" value="KKJ77700.1"/>
    <property type="molecule type" value="Genomic_DNA"/>
</dbReference>
<dbReference type="InterPro" id="IPR036388">
    <property type="entry name" value="WH-like_DNA-bd_sf"/>
</dbReference>
<keyword evidence="11" id="KW-1185">Reference proteome</keyword>
<evidence type="ECO:0000259" key="9">
    <source>
        <dbReference type="PROSITE" id="PS51755"/>
    </source>
</evidence>
<dbReference type="GO" id="GO:0000156">
    <property type="term" value="F:phosphorelay response regulator activity"/>
    <property type="evidence" value="ECO:0007669"/>
    <property type="project" value="TreeGrafter"/>
</dbReference>
<keyword evidence="1 6" id="KW-0597">Phosphoprotein</keyword>
<dbReference type="InterPro" id="IPR001789">
    <property type="entry name" value="Sig_transdc_resp-reg_receiver"/>
</dbReference>
<dbReference type="Pfam" id="PF00072">
    <property type="entry name" value="Response_reg"/>
    <property type="match status" value="1"/>
</dbReference>
<dbReference type="SUPFAM" id="SSF46894">
    <property type="entry name" value="C-terminal effector domain of the bipartite response regulators"/>
    <property type="match status" value="1"/>
</dbReference>
<evidence type="ECO:0000256" key="1">
    <source>
        <dbReference type="ARBA" id="ARBA00022553"/>
    </source>
</evidence>
<dbReference type="GO" id="GO:0000976">
    <property type="term" value="F:transcription cis-regulatory region binding"/>
    <property type="evidence" value="ECO:0007669"/>
    <property type="project" value="TreeGrafter"/>
</dbReference>
<evidence type="ECO:0000256" key="6">
    <source>
        <dbReference type="PROSITE-ProRule" id="PRU00169"/>
    </source>
</evidence>
<proteinExistence type="predicted"/>